<dbReference type="InterPro" id="IPR009078">
    <property type="entry name" value="Ferritin-like_SF"/>
</dbReference>
<comment type="caution">
    <text evidence="1">The sequence shown here is derived from an EMBL/GenBank/DDBJ whole genome shotgun (WGS) entry which is preliminary data.</text>
</comment>
<dbReference type="EMBL" id="JABEMA010000009">
    <property type="protein sequence ID" value="NNH21822.1"/>
    <property type="molecule type" value="Genomic_DNA"/>
</dbReference>
<gene>
    <name evidence="1" type="ORF">HLB09_01710</name>
</gene>
<dbReference type="Gene3D" id="1.10.620.20">
    <property type="entry name" value="Ribonucleotide Reductase, subunit A"/>
    <property type="match status" value="1"/>
</dbReference>
<dbReference type="Proteomes" id="UP000555552">
    <property type="component" value="Unassembled WGS sequence"/>
</dbReference>
<evidence type="ECO:0000313" key="1">
    <source>
        <dbReference type="EMBL" id="NNH21822.1"/>
    </source>
</evidence>
<organism evidence="1 2">
    <name type="scientific">Pseudokineococcus marinus</name>
    <dbReference type="NCBI Taxonomy" id="351215"/>
    <lineage>
        <taxon>Bacteria</taxon>
        <taxon>Bacillati</taxon>
        <taxon>Actinomycetota</taxon>
        <taxon>Actinomycetes</taxon>
        <taxon>Kineosporiales</taxon>
        <taxon>Kineosporiaceae</taxon>
        <taxon>Pseudokineococcus</taxon>
    </lineage>
</organism>
<accession>A0A849BLZ6</accession>
<evidence type="ECO:0000313" key="2">
    <source>
        <dbReference type="Proteomes" id="UP000555552"/>
    </source>
</evidence>
<protein>
    <submittedName>
        <fullName evidence="1">GTP-binding protein LepA</fullName>
    </submittedName>
</protein>
<dbReference type="SUPFAM" id="SSF47240">
    <property type="entry name" value="Ferritin-like"/>
    <property type="match status" value="1"/>
</dbReference>
<sequence length="293" mass="32390">MSAPRTDAARIAEHVDRLADKHPPIDLASADYSVRDPRAVRERFGASLDYMARVEMEVERNVLELAVMLPDVGETDRRFYADVWSPQEERHGVLLDTLAQRLGMPPVEANTGDVPARVRVLGALAHLSPVHEVIRLLYYLTGAATEKAAMLAYRKMSDGLAAMGETAVQRTVVDAIKVQEPGHFAFYRLSAEEMVRSGALAPWQMHLARVLRSKAYSLVGAKSAEQRTRFGGVIVDLGLDDDLVRCAEDVSRLETQLLWAHEEGLKVPAYALKAFRDAAASYRERVGGRLVAA</sequence>
<dbReference type="AlphaFoldDB" id="A0A849BLZ6"/>
<reference evidence="1 2" key="1">
    <citation type="submission" date="2020-05" db="EMBL/GenBank/DDBJ databases">
        <title>MicrobeNet Type strains.</title>
        <authorList>
            <person name="Nicholson A.C."/>
        </authorList>
    </citation>
    <scope>NUCLEOTIDE SEQUENCE [LARGE SCALE GENOMIC DNA]</scope>
    <source>
        <strain evidence="1 2">JCM 14547</strain>
    </source>
</reference>
<dbReference type="RefSeq" id="WP_171201684.1">
    <property type="nucleotide sequence ID" value="NZ_BAAANP010000003.1"/>
</dbReference>
<name>A0A849BLZ6_9ACTN</name>
<keyword evidence="2" id="KW-1185">Reference proteome</keyword>
<proteinExistence type="predicted"/>
<dbReference type="GO" id="GO:0016491">
    <property type="term" value="F:oxidoreductase activity"/>
    <property type="evidence" value="ECO:0007669"/>
    <property type="project" value="InterPro"/>
</dbReference>
<dbReference type="InterPro" id="IPR012348">
    <property type="entry name" value="RNR-like"/>
</dbReference>